<dbReference type="RefSeq" id="WP_054467018.1">
    <property type="nucleotide sequence ID" value="NZ_CP159837.1"/>
</dbReference>
<protein>
    <submittedName>
        <fullName evidence="1">AAA family ATPase</fullName>
    </submittedName>
</protein>
<gene>
    <name evidence="1" type="ORF">ABWT76_006070</name>
</gene>
<evidence type="ECO:0000313" key="1">
    <source>
        <dbReference type="EMBL" id="XCM37247.1"/>
    </source>
</evidence>
<accession>A0AAU8JFG5</accession>
<dbReference type="Gene3D" id="3.40.50.300">
    <property type="entry name" value="P-loop containing nucleotide triphosphate hydrolases"/>
    <property type="match status" value="1"/>
</dbReference>
<dbReference type="AlphaFoldDB" id="A0AAU8JFG5"/>
<dbReference type="InterPro" id="IPR027417">
    <property type="entry name" value="P-loop_NTPase"/>
</dbReference>
<name>A0AAU8JFG5_9CYAN</name>
<reference evidence="1" key="1">
    <citation type="submission" date="2024-07" db="EMBL/GenBank/DDBJ databases">
        <authorList>
            <person name="Kim Y.J."/>
            <person name="Jeong J.Y."/>
        </authorList>
    </citation>
    <scope>NUCLEOTIDE SEQUENCE</scope>
    <source>
        <strain evidence="1">GIHE-MW2</strain>
    </source>
</reference>
<sequence>MTLNFAEFYKACNPTKTIDMGNEQERKYYIDFSKVRGSDSTRELERTITRLSGGEPTCQLFSGHIGCGKSTELFRLKEQLVQKGYHVVYFESSEDLDMADVDISDILLAIARQVSESLQKISLQLEPKGFKALLKGAAQILQTPIELSGEAGIAGLGTISVSTENAEIGFSLPGGIGKITAKAKDSPAERSRLRQYLEPRTNNILDAINSELLDPATKFLKEQGKQGLVVIVDNLDRVDSSPKPTGRTQPEYLFVDRGDQLRKLNCHMVYTIPLSLIFSNDFGRLTSRFGLKPKVLPMVPVQHRNGEDCDEGMNLLRQMVLARAFPDIEPEKRLELISELFDEPETLDRLCRVSGGHVRNLLGLLYSCLQQEDPPFERNLLEDVIKEYRDDLLAAICDQEWQLMFQALENKTVRGDDDYQILLRSMFLFEYRDREGRWYWVNPPLAESSQFKAWLTSSSQPAASSETLA</sequence>
<dbReference type="EMBL" id="CP159837">
    <property type="protein sequence ID" value="XCM37247.1"/>
    <property type="molecule type" value="Genomic_DNA"/>
</dbReference>
<organism evidence="1">
    <name type="scientific">Planktothricoides raciborskii GIHE-MW2</name>
    <dbReference type="NCBI Taxonomy" id="2792601"/>
    <lineage>
        <taxon>Bacteria</taxon>
        <taxon>Bacillati</taxon>
        <taxon>Cyanobacteriota</taxon>
        <taxon>Cyanophyceae</taxon>
        <taxon>Oscillatoriophycideae</taxon>
        <taxon>Oscillatoriales</taxon>
        <taxon>Oscillatoriaceae</taxon>
        <taxon>Planktothricoides</taxon>
    </lineage>
</organism>
<dbReference type="SUPFAM" id="SSF52540">
    <property type="entry name" value="P-loop containing nucleoside triphosphate hydrolases"/>
    <property type="match status" value="1"/>
</dbReference>
<proteinExistence type="predicted"/>